<keyword evidence="2" id="KW-1003">Cell membrane</keyword>
<dbReference type="EMBL" id="WFKJ01000027">
    <property type="protein sequence ID" value="KAB7890197.1"/>
    <property type="molecule type" value="Genomic_DNA"/>
</dbReference>
<evidence type="ECO:0000259" key="7">
    <source>
        <dbReference type="Pfam" id="PF02706"/>
    </source>
</evidence>
<evidence type="ECO:0000313" key="9">
    <source>
        <dbReference type="EMBL" id="KAB7890197.1"/>
    </source>
</evidence>
<evidence type="ECO:0000256" key="2">
    <source>
        <dbReference type="ARBA" id="ARBA00022475"/>
    </source>
</evidence>
<reference evidence="10 11" key="1">
    <citation type="submission" date="2019-10" db="EMBL/GenBank/DDBJ databases">
        <title>Poseidonibacter ostreae sp. nov., isolated from the gut of the Ostrea denselamellosa.</title>
        <authorList>
            <person name="Choi A."/>
        </authorList>
    </citation>
    <scope>NUCLEOTIDE SEQUENCE [LARGE SCALE GENOMIC DNA]</scope>
    <source>
        <strain evidence="8 11">SJOD-M-33</strain>
        <strain evidence="9 10">SJOD-M-5</strain>
    </source>
</reference>
<keyword evidence="10" id="KW-1185">Reference proteome</keyword>
<evidence type="ECO:0000313" key="10">
    <source>
        <dbReference type="Proteomes" id="UP000461010"/>
    </source>
</evidence>
<evidence type="ECO:0000256" key="6">
    <source>
        <dbReference type="SAM" id="Phobius"/>
    </source>
</evidence>
<accession>A0A6L4WUL2</accession>
<dbReference type="AlphaFoldDB" id="A0A6L4WUL2"/>
<evidence type="ECO:0000256" key="5">
    <source>
        <dbReference type="ARBA" id="ARBA00023136"/>
    </source>
</evidence>
<comment type="subcellular location">
    <subcellularLocation>
        <location evidence="1">Cell membrane</location>
        <topology evidence="1">Multi-pass membrane protein</topology>
    </subcellularLocation>
</comment>
<dbReference type="InterPro" id="IPR003856">
    <property type="entry name" value="LPS_length_determ_N"/>
</dbReference>
<sequence>MSDENKIDLIELFSKIYQKKKYILSVVICLTLLATIYTYMKTPIYEARAFVKAGNYYDLIESDVINKKTKEVEYFESVRSKFTVSSEVIVEMIKNRFQGKNINNAIISYVWNYPKKDGYFSIKSHSSSKEIAAEHINYVLSEISKEVNSKSNLLLEYKQSEKEKVQNELVIINSFLLVSQNRIKDLQRDNRAILKDKLFDAQYKEYSLKVKKEELILRSKRLESELIRLSDRSLELVDEIVVKDSPIKPNKRKIIIMAFIGSLFLALITLPFLYRYEELKSKRYND</sequence>
<protein>
    <recommendedName>
        <fullName evidence="7">Polysaccharide chain length determinant N-terminal domain-containing protein</fullName>
    </recommendedName>
</protein>
<keyword evidence="3 6" id="KW-0812">Transmembrane</keyword>
<dbReference type="Proteomes" id="UP000461010">
    <property type="component" value="Unassembled WGS sequence"/>
</dbReference>
<proteinExistence type="predicted"/>
<feature type="transmembrane region" description="Helical" evidence="6">
    <location>
        <begin position="254"/>
        <end position="274"/>
    </location>
</feature>
<comment type="caution">
    <text evidence="8">The sequence shown here is derived from an EMBL/GenBank/DDBJ whole genome shotgun (WGS) entry which is preliminary data.</text>
</comment>
<organism evidence="8 11">
    <name type="scientific">Poseidonibacter ostreae</name>
    <dbReference type="NCBI Taxonomy" id="2654171"/>
    <lineage>
        <taxon>Bacteria</taxon>
        <taxon>Pseudomonadati</taxon>
        <taxon>Campylobacterota</taxon>
        <taxon>Epsilonproteobacteria</taxon>
        <taxon>Campylobacterales</taxon>
        <taxon>Arcobacteraceae</taxon>
        <taxon>Poseidonibacter</taxon>
    </lineage>
</organism>
<dbReference type="Proteomes" id="UP000472839">
    <property type="component" value="Unassembled WGS sequence"/>
</dbReference>
<feature type="transmembrane region" description="Helical" evidence="6">
    <location>
        <begin position="21"/>
        <end position="40"/>
    </location>
</feature>
<evidence type="ECO:0000313" key="8">
    <source>
        <dbReference type="EMBL" id="KAB7889876.1"/>
    </source>
</evidence>
<dbReference type="Pfam" id="PF02706">
    <property type="entry name" value="Wzz"/>
    <property type="match status" value="1"/>
</dbReference>
<evidence type="ECO:0000313" key="11">
    <source>
        <dbReference type="Proteomes" id="UP000472839"/>
    </source>
</evidence>
<name>A0A6L4WUL2_9BACT</name>
<keyword evidence="4 6" id="KW-1133">Transmembrane helix</keyword>
<dbReference type="GO" id="GO:0005886">
    <property type="term" value="C:plasma membrane"/>
    <property type="evidence" value="ECO:0007669"/>
    <property type="project" value="UniProtKB-SubCell"/>
</dbReference>
<evidence type="ECO:0000256" key="4">
    <source>
        <dbReference type="ARBA" id="ARBA00022989"/>
    </source>
</evidence>
<evidence type="ECO:0000256" key="1">
    <source>
        <dbReference type="ARBA" id="ARBA00004651"/>
    </source>
</evidence>
<evidence type="ECO:0000256" key="3">
    <source>
        <dbReference type="ARBA" id="ARBA00022692"/>
    </source>
</evidence>
<keyword evidence="5 6" id="KW-0472">Membrane</keyword>
<dbReference type="RefSeq" id="WP_152190505.1">
    <property type="nucleotide sequence ID" value="NZ_WFKJ01000027.1"/>
</dbReference>
<feature type="domain" description="Polysaccharide chain length determinant N-terminal" evidence="7">
    <location>
        <begin position="5"/>
        <end position="67"/>
    </location>
</feature>
<dbReference type="EMBL" id="WFKK01000009">
    <property type="protein sequence ID" value="KAB7889876.1"/>
    <property type="molecule type" value="Genomic_DNA"/>
</dbReference>
<gene>
    <name evidence="9" type="ORF">GBG18_09400</name>
    <name evidence="8" type="ORF">GBG19_04825</name>
</gene>